<name>A0A3Q9IWJ0_9MICO</name>
<feature type="domain" description="Phosphotyrosine protein phosphatase I" evidence="5">
    <location>
        <begin position="3"/>
        <end position="129"/>
    </location>
</feature>
<keyword evidence="7" id="KW-1185">Reference proteome</keyword>
<proteinExistence type="inferred from homology"/>
<organism evidence="6 7">
    <name type="scientific">Microbacterium lemovicicum</name>
    <dbReference type="NCBI Taxonomy" id="1072463"/>
    <lineage>
        <taxon>Bacteria</taxon>
        <taxon>Bacillati</taxon>
        <taxon>Actinomycetota</taxon>
        <taxon>Actinomycetes</taxon>
        <taxon>Micrococcales</taxon>
        <taxon>Microbacteriaceae</taxon>
        <taxon>Microbacterium</taxon>
    </lineage>
</organism>
<dbReference type="AlphaFoldDB" id="A0A3Q9IWJ0"/>
<evidence type="ECO:0000256" key="3">
    <source>
        <dbReference type="ARBA" id="ARBA00022912"/>
    </source>
</evidence>
<keyword evidence="2 6" id="KW-0378">Hydrolase</keyword>
<dbReference type="InterPro" id="IPR023485">
    <property type="entry name" value="Ptyr_pPase"/>
</dbReference>
<evidence type="ECO:0000259" key="5">
    <source>
        <dbReference type="SMART" id="SM00226"/>
    </source>
</evidence>
<dbReference type="GO" id="GO:0004725">
    <property type="term" value="F:protein tyrosine phosphatase activity"/>
    <property type="evidence" value="ECO:0007669"/>
    <property type="project" value="UniProtKB-EC"/>
</dbReference>
<sequence>MTFRILTVCTGNICRSPLAEQLLRRELSSFLDVSVRSAGTGALVGAGMPEEAQAVALRAGVADAAAHRARQLVAADLTEADLVLAMARDHRRSIVELTPAATRKAFTVRELARIAAEITDEELRDEVDGALSAEAALRSVVSLASSFRGIVPPPEAPTDLDVIDPYRRSTEVYELSGAQLVPAAEAVVGLFRRAVALMPAGR</sequence>
<evidence type="ECO:0000256" key="1">
    <source>
        <dbReference type="ARBA" id="ARBA00011063"/>
    </source>
</evidence>
<protein>
    <submittedName>
        <fullName evidence="6">Low molecular weight protein-tyrosine-phosphatase Ptp</fullName>
        <ecNumber evidence="6">3.1.3.48</ecNumber>
    </submittedName>
</protein>
<feature type="active site" description="Proton donor" evidence="4">
    <location>
        <position position="120"/>
    </location>
</feature>
<dbReference type="EMBL" id="CP031423">
    <property type="protein sequence ID" value="AZS35905.1"/>
    <property type="molecule type" value="Genomic_DNA"/>
</dbReference>
<dbReference type="KEGG" id="mlv:CVS47_00503"/>
<evidence type="ECO:0000313" key="7">
    <source>
        <dbReference type="Proteomes" id="UP000276888"/>
    </source>
</evidence>
<gene>
    <name evidence="6" type="primary">ptp</name>
    <name evidence="6" type="ORF">CVS47_00503</name>
</gene>
<comment type="similarity">
    <text evidence="1">Belongs to the low molecular weight phosphotyrosine protein phosphatase family.</text>
</comment>
<dbReference type="RefSeq" id="WP_127094669.1">
    <property type="nucleotide sequence ID" value="NZ_CP031423.1"/>
</dbReference>
<dbReference type="PANTHER" id="PTHR11717">
    <property type="entry name" value="LOW MOLECULAR WEIGHT PROTEIN TYROSINE PHOSPHATASE"/>
    <property type="match status" value="1"/>
</dbReference>
<dbReference type="Gene3D" id="3.40.50.2300">
    <property type="match status" value="1"/>
</dbReference>
<dbReference type="InterPro" id="IPR050438">
    <property type="entry name" value="LMW_PTPase"/>
</dbReference>
<keyword evidence="3" id="KW-0904">Protein phosphatase</keyword>
<reference evidence="6 7" key="1">
    <citation type="submission" date="2018-08" db="EMBL/GenBank/DDBJ databases">
        <title>Microbacterium lemovicicum sp. nov., a bacterium isolated from a natural uranium-rich soil.</title>
        <authorList>
            <person name="ORTET P."/>
        </authorList>
    </citation>
    <scope>NUCLEOTIDE SEQUENCE [LARGE SCALE GENOMIC DNA]</scope>
    <source>
        <strain evidence="6 7">Viu22</strain>
    </source>
</reference>
<dbReference type="PANTHER" id="PTHR11717:SF31">
    <property type="entry name" value="LOW MOLECULAR WEIGHT PROTEIN-TYROSINE-PHOSPHATASE ETP-RELATED"/>
    <property type="match status" value="1"/>
</dbReference>
<dbReference type="Proteomes" id="UP000276888">
    <property type="component" value="Chromosome"/>
</dbReference>
<dbReference type="InterPro" id="IPR036196">
    <property type="entry name" value="Ptyr_pPase_sf"/>
</dbReference>
<dbReference type="OrthoDB" id="9784339at2"/>
<dbReference type="Pfam" id="PF01451">
    <property type="entry name" value="LMWPc"/>
    <property type="match status" value="1"/>
</dbReference>
<feature type="active site" evidence="4">
    <location>
        <position position="15"/>
    </location>
</feature>
<dbReference type="PRINTS" id="PR00719">
    <property type="entry name" value="LMWPTPASE"/>
</dbReference>
<dbReference type="SMART" id="SM00226">
    <property type="entry name" value="LMWPc"/>
    <property type="match status" value="1"/>
</dbReference>
<dbReference type="InterPro" id="IPR017867">
    <property type="entry name" value="Tyr_phospatase_low_mol_wt"/>
</dbReference>
<evidence type="ECO:0000313" key="6">
    <source>
        <dbReference type="EMBL" id="AZS35905.1"/>
    </source>
</evidence>
<feature type="active site" description="Nucleophile" evidence="4">
    <location>
        <position position="9"/>
    </location>
</feature>
<dbReference type="EC" id="3.1.3.48" evidence="6"/>
<dbReference type="SUPFAM" id="SSF52788">
    <property type="entry name" value="Phosphotyrosine protein phosphatases I"/>
    <property type="match status" value="1"/>
</dbReference>
<accession>A0A3Q9IWJ0</accession>
<evidence type="ECO:0000256" key="4">
    <source>
        <dbReference type="PIRSR" id="PIRSR617867-1"/>
    </source>
</evidence>
<evidence type="ECO:0000256" key="2">
    <source>
        <dbReference type="ARBA" id="ARBA00022801"/>
    </source>
</evidence>